<evidence type="ECO:0000313" key="2">
    <source>
        <dbReference type="Proteomes" id="UP000600247"/>
    </source>
</evidence>
<protein>
    <submittedName>
        <fullName evidence="1">Uncharacterized protein</fullName>
    </submittedName>
</protein>
<keyword evidence="2" id="KW-1185">Reference proteome</keyword>
<accession>A0A917M6M8</accession>
<dbReference type="RefSeq" id="WP_188891280.1">
    <property type="nucleotide sequence ID" value="NZ_BMHY01000010.1"/>
</dbReference>
<sequence length="141" mass="15885">MKSILVFVLFAATMCWMMFSPIYRHVLVVRQAVLQQETDYLLEVGASGTYGYIDTEMIDQSRSRLASFGMRPEAVEYEISSDNGLGATNPAAPLPRGSGLRLTMSYPYENLFQIDRLIGLAPVDENERMRAFGIKMSEYVP</sequence>
<organism evidence="1 2">
    <name type="scientific">Paenibacillus radicis</name>
    <name type="common">ex Gao et al. 2016</name>
    <dbReference type="NCBI Taxonomy" id="1737354"/>
    <lineage>
        <taxon>Bacteria</taxon>
        <taxon>Bacillati</taxon>
        <taxon>Bacillota</taxon>
        <taxon>Bacilli</taxon>
        <taxon>Bacillales</taxon>
        <taxon>Paenibacillaceae</taxon>
        <taxon>Paenibacillus</taxon>
    </lineage>
</organism>
<gene>
    <name evidence="1" type="ORF">GCM10010918_43200</name>
</gene>
<dbReference type="Proteomes" id="UP000600247">
    <property type="component" value="Unassembled WGS sequence"/>
</dbReference>
<dbReference type="AlphaFoldDB" id="A0A917M6M8"/>
<evidence type="ECO:0000313" key="1">
    <source>
        <dbReference type="EMBL" id="GGG81311.1"/>
    </source>
</evidence>
<name>A0A917M6M8_9BACL</name>
<dbReference type="EMBL" id="BMHY01000010">
    <property type="protein sequence ID" value="GGG81311.1"/>
    <property type="molecule type" value="Genomic_DNA"/>
</dbReference>
<proteinExistence type="predicted"/>
<reference evidence="1 2" key="1">
    <citation type="journal article" date="2014" name="Int. J. Syst. Evol. Microbiol.">
        <title>Complete genome sequence of Corynebacterium casei LMG S-19264T (=DSM 44701T), isolated from a smear-ripened cheese.</title>
        <authorList>
            <consortium name="US DOE Joint Genome Institute (JGI-PGF)"/>
            <person name="Walter F."/>
            <person name="Albersmeier A."/>
            <person name="Kalinowski J."/>
            <person name="Ruckert C."/>
        </authorList>
    </citation>
    <scope>NUCLEOTIDE SEQUENCE [LARGE SCALE GENOMIC DNA]</scope>
    <source>
        <strain evidence="1 2">CGMCC 1.15286</strain>
    </source>
</reference>
<comment type="caution">
    <text evidence="1">The sequence shown here is derived from an EMBL/GenBank/DDBJ whole genome shotgun (WGS) entry which is preliminary data.</text>
</comment>